<keyword evidence="4" id="KW-0508">mRNA splicing</keyword>
<dbReference type="OMA" id="DGFYGLW"/>
<dbReference type="KEGG" id="wse:WALSEDRAFT_69325"/>
<dbReference type="GO" id="GO:0003723">
    <property type="term" value="F:RNA binding"/>
    <property type="evidence" value="ECO:0007669"/>
    <property type="project" value="TreeGrafter"/>
</dbReference>
<comment type="similarity">
    <text evidence="5">Belongs to the WD repeat STRAP family.</text>
</comment>
<dbReference type="STRING" id="671144.I4YB36"/>
<dbReference type="InterPro" id="IPR036322">
    <property type="entry name" value="WD40_repeat_dom_sf"/>
</dbReference>
<dbReference type="InterPro" id="IPR015943">
    <property type="entry name" value="WD40/YVTN_repeat-like_dom_sf"/>
</dbReference>
<evidence type="ECO:0000313" key="8">
    <source>
        <dbReference type="EMBL" id="EIM21178.1"/>
    </source>
</evidence>
<name>I4YB36_WALMC</name>
<dbReference type="PANTHER" id="PTHR19877">
    <property type="entry name" value="EUKARYOTIC TRANSLATION INITIATION FACTOR 3 SUBUNIT I"/>
    <property type="match status" value="1"/>
</dbReference>
<evidence type="ECO:0000256" key="6">
    <source>
        <dbReference type="ARBA" id="ARBA00040390"/>
    </source>
</evidence>
<dbReference type="InterPro" id="IPR020472">
    <property type="entry name" value="WD40_PAC1"/>
</dbReference>
<evidence type="ECO:0000256" key="3">
    <source>
        <dbReference type="ARBA" id="ARBA00022737"/>
    </source>
</evidence>
<feature type="repeat" description="WD" evidence="7">
    <location>
        <begin position="144"/>
        <end position="184"/>
    </location>
</feature>
<dbReference type="SUPFAM" id="SSF50978">
    <property type="entry name" value="WD40 repeat-like"/>
    <property type="match status" value="1"/>
</dbReference>
<feature type="repeat" description="WD" evidence="7">
    <location>
        <begin position="269"/>
        <end position="310"/>
    </location>
</feature>
<dbReference type="Proteomes" id="UP000005242">
    <property type="component" value="Unassembled WGS sequence"/>
</dbReference>
<feature type="repeat" description="WD" evidence="7">
    <location>
        <begin position="54"/>
        <end position="95"/>
    </location>
</feature>
<dbReference type="GeneID" id="18475570"/>
<dbReference type="SMART" id="SM00320">
    <property type="entry name" value="WD40"/>
    <property type="match status" value="6"/>
</dbReference>
<keyword evidence="3" id="KW-0677">Repeat</keyword>
<dbReference type="HOGENOM" id="CLU_000288_57_6_1"/>
<dbReference type="AlphaFoldDB" id="I4YB36"/>
<dbReference type="InParanoid" id="I4YB36"/>
<keyword evidence="9" id="KW-1185">Reference proteome</keyword>
<dbReference type="PROSITE" id="PS50082">
    <property type="entry name" value="WD_REPEATS_2"/>
    <property type="match status" value="4"/>
</dbReference>
<reference evidence="8 9" key="1">
    <citation type="journal article" date="2012" name="Fungal Genet. Biol.">
        <title>The genome of the xerotolerant mold Wallemia sebi reveals adaptations to osmotic stress and suggests cryptic sexual reproduction.</title>
        <authorList>
            <person name="Padamsee M."/>
            <person name="Kumar T.K.A."/>
            <person name="Riley R."/>
            <person name="Binder M."/>
            <person name="Boyd A."/>
            <person name="Calvo A.M."/>
            <person name="Furukawa K."/>
            <person name="Hesse C."/>
            <person name="Hohmann S."/>
            <person name="James T.Y."/>
            <person name="LaButti K."/>
            <person name="Lapidus A."/>
            <person name="Lindquist E."/>
            <person name="Lucas S."/>
            <person name="Miller K."/>
            <person name="Shantappa S."/>
            <person name="Grigoriev I.V."/>
            <person name="Hibbett D.S."/>
            <person name="McLaughlin D.J."/>
            <person name="Spatafora J.W."/>
            <person name="Aime M.C."/>
        </authorList>
    </citation>
    <scope>NUCLEOTIDE SEQUENCE [LARGE SCALE GENOMIC DNA]</scope>
    <source>
        <strain evidence="9">ATCC MYA-4683 / CBS 633.66</strain>
    </source>
</reference>
<accession>I4YB36</accession>
<keyword evidence="1 7" id="KW-0853">WD repeat</keyword>
<dbReference type="eggNOG" id="KOG0278">
    <property type="taxonomic scope" value="Eukaryota"/>
</dbReference>
<dbReference type="CDD" id="cd00200">
    <property type="entry name" value="WD40"/>
    <property type="match status" value="1"/>
</dbReference>
<dbReference type="PROSITE" id="PS50294">
    <property type="entry name" value="WD_REPEATS_REGION"/>
    <property type="match status" value="3"/>
</dbReference>
<dbReference type="RefSeq" id="XP_006958851.1">
    <property type="nucleotide sequence ID" value="XM_006958789.1"/>
</dbReference>
<feature type="repeat" description="WD" evidence="7">
    <location>
        <begin position="95"/>
        <end position="136"/>
    </location>
</feature>
<dbReference type="EMBL" id="JH668234">
    <property type="protein sequence ID" value="EIM21178.1"/>
    <property type="molecule type" value="Genomic_DNA"/>
</dbReference>
<keyword evidence="2" id="KW-0507">mRNA processing</keyword>
<evidence type="ECO:0000256" key="1">
    <source>
        <dbReference type="ARBA" id="ARBA00022574"/>
    </source>
</evidence>
<evidence type="ECO:0000256" key="5">
    <source>
        <dbReference type="ARBA" id="ARBA00038394"/>
    </source>
</evidence>
<gene>
    <name evidence="8" type="ORF">WALSEDRAFT_69325</name>
</gene>
<dbReference type="GO" id="GO:0032797">
    <property type="term" value="C:SMN complex"/>
    <property type="evidence" value="ECO:0007669"/>
    <property type="project" value="TreeGrafter"/>
</dbReference>
<evidence type="ECO:0000256" key="4">
    <source>
        <dbReference type="ARBA" id="ARBA00023187"/>
    </source>
</evidence>
<dbReference type="GO" id="GO:0000387">
    <property type="term" value="P:spliceosomal snRNP assembly"/>
    <property type="evidence" value="ECO:0007669"/>
    <property type="project" value="TreeGrafter"/>
</dbReference>
<evidence type="ECO:0000256" key="2">
    <source>
        <dbReference type="ARBA" id="ARBA00022664"/>
    </source>
</evidence>
<protein>
    <recommendedName>
        <fullName evidence="6">Serine-threonine kinase receptor-associated protein</fullName>
    </recommendedName>
</protein>
<dbReference type="Pfam" id="PF00400">
    <property type="entry name" value="WD40"/>
    <property type="match status" value="4"/>
</dbReference>
<dbReference type="PANTHER" id="PTHR19877:SF13">
    <property type="entry name" value="SERINE-THREONINE KINASE RECEPTOR-ASSOCIATED PROTEIN"/>
    <property type="match status" value="1"/>
</dbReference>
<dbReference type="OrthoDB" id="408728at2759"/>
<evidence type="ECO:0000313" key="9">
    <source>
        <dbReference type="Proteomes" id="UP000005242"/>
    </source>
</evidence>
<proteinExistence type="inferred from homology"/>
<dbReference type="PRINTS" id="PR00320">
    <property type="entry name" value="GPROTEINBRPT"/>
</dbReference>
<dbReference type="Gene3D" id="2.130.10.10">
    <property type="entry name" value="YVTN repeat-like/Quinoprotein amine dehydrogenase"/>
    <property type="match status" value="1"/>
</dbReference>
<sequence length="314" mass="34712">MSRSIPLTCSGHTRPVVQLQFSVLQADSTFCLISSCKDGNPMLRDWTGDWIGTFLGHKGAVWSSKLSHDTTLAVTASADFTAKVWDTYNGTCIHTLPHQHIVRSAAISPDGSHILTGGHERLLRLFDLSAPEQSTFLQTSDQDSSAHSSTIKSVLWQDAAMAVSGSEDGTLKWWDLRSKRSFQVYQLDSPLVYLEWSAGAHMMVAVAGNTVYFFNAKQPGQVIKQFNLKHKPSCASLHPIVMDKFVVGSADDTWVRIYDFNSGNELDCFKGHHGPVHAVEYSPDGEYFASGSEDGTIRLWQTNPGRAYGLWRAN</sequence>
<dbReference type="InterPro" id="IPR001680">
    <property type="entry name" value="WD40_rpt"/>
</dbReference>
<organism evidence="8 9">
    <name type="scientific">Wallemia mellicola (strain ATCC MYA-4683 / CBS 633.66)</name>
    <name type="common">Wallemia sebi (CBS 633.66)</name>
    <dbReference type="NCBI Taxonomy" id="671144"/>
    <lineage>
        <taxon>Eukaryota</taxon>
        <taxon>Fungi</taxon>
        <taxon>Dikarya</taxon>
        <taxon>Basidiomycota</taxon>
        <taxon>Wallemiomycotina</taxon>
        <taxon>Wallemiomycetes</taxon>
        <taxon>Wallemiales</taxon>
        <taxon>Wallemiaceae</taxon>
        <taxon>Wallemia</taxon>
    </lineage>
</organism>
<evidence type="ECO:0000256" key="7">
    <source>
        <dbReference type="PROSITE-ProRule" id="PRU00221"/>
    </source>
</evidence>